<protein>
    <submittedName>
        <fullName evidence="3">Uncharacterized protein</fullName>
    </submittedName>
</protein>
<keyword evidence="2" id="KW-1133">Transmembrane helix</keyword>
<proteinExistence type="predicted"/>
<evidence type="ECO:0000256" key="1">
    <source>
        <dbReference type="SAM" id="MobiDB-lite"/>
    </source>
</evidence>
<feature type="compositionally biased region" description="Basic and acidic residues" evidence="1">
    <location>
        <begin position="23"/>
        <end position="32"/>
    </location>
</feature>
<dbReference type="Proteomes" id="UP000176583">
    <property type="component" value="Unassembled WGS sequence"/>
</dbReference>
<dbReference type="STRING" id="1802613.A2V54_03385"/>
<organism evidence="3 4">
    <name type="scientific">candidate division WWE3 bacterium RBG_19FT_COMBO_53_11</name>
    <dbReference type="NCBI Taxonomy" id="1802613"/>
    <lineage>
        <taxon>Bacteria</taxon>
        <taxon>Katanobacteria</taxon>
    </lineage>
</organism>
<dbReference type="EMBL" id="MEUW01000021">
    <property type="protein sequence ID" value="OGC44392.1"/>
    <property type="molecule type" value="Genomic_DNA"/>
</dbReference>
<evidence type="ECO:0000313" key="4">
    <source>
        <dbReference type="Proteomes" id="UP000176583"/>
    </source>
</evidence>
<gene>
    <name evidence="3" type="ORF">A2V54_03385</name>
</gene>
<reference evidence="3 4" key="1">
    <citation type="journal article" date="2016" name="Nat. Commun.">
        <title>Thousands of microbial genomes shed light on interconnected biogeochemical processes in an aquifer system.</title>
        <authorList>
            <person name="Anantharaman K."/>
            <person name="Brown C.T."/>
            <person name="Hug L.A."/>
            <person name="Sharon I."/>
            <person name="Castelle C.J."/>
            <person name="Probst A.J."/>
            <person name="Thomas B.C."/>
            <person name="Singh A."/>
            <person name="Wilkins M.J."/>
            <person name="Karaoz U."/>
            <person name="Brodie E.L."/>
            <person name="Williams K.H."/>
            <person name="Hubbard S.S."/>
            <person name="Banfield J.F."/>
        </authorList>
    </citation>
    <scope>NUCLEOTIDE SEQUENCE [LARGE SCALE GENOMIC DNA]</scope>
</reference>
<keyword evidence="2" id="KW-0812">Transmembrane</keyword>
<name>A0A1F4UHL4_UNCKA</name>
<evidence type="ECO:0000256" key="2">
    <source>
        <dbReference type="SAM" id="Phobius"/>
    </source>
</evidence>
<feature type="compositionally biased region" description="Polar residues" evidence="1">
    <location>
        <begin position="7"/>
        <end position="21"/>
    </location>
</feature>
<feature type="transmembrane region" description="Helical" evidence="2">
    <location>
        <begin position="45"/>
        <end position="66"/>
    </location>
</feature>
<comment type="caution">
    <text evidence="3">The sequence shown here is derived from an EMBL/GenBank/DDBJ whole genome shotgun (WGS) entry which is preliminary data.</text>
</comment>
<keyword evidence="2" id="KW-0472">Membrane</keyword>
<accession>A0A1F4UHL4</accession>
<dbReference type="AlphaFoldDB" id="A0A1F4UHL4"/>
<evidence type="ECO:0000313" key="3">
    <source>
        <dbReference type="EMBL" id="OGC44392.1"/>
    </source>
</evidence>
<sequence>MQMIAHSVQSRSTPPARQTFSWEDPKRSRGDGEQGSADWQGEKKLTLGLLLAALGVSILAIHYFLVARRLKSALADEKWRVNAIRGVLFPLMEPALYKALKRTKREGRGSFNLGLGDTEADLIYRALMHAGAREDSHWREKILVRMDRTATKLGFNRQALATAGFPYHQLFYK</sequence>
<feature type="region of interest" description="Disordered" evidence="1">
    <location>
        <begin position="1"/>
        <end position="38"/>
    </location>
</feature>